<evidence type="ECO:0000313" key="1">
    <source>
        <dbReference type="EMBL" id="KAJ2891240.1"/>
    </source>
</evidence>
<evidence type="ECO:0000313" key="2">
    <source>
        <dbReference type="Proteomes" id="UP001139981"/>
    </source>
</evidence>
<accession>A0ACC1LZL6</accession>
<reference evidence="1" key="1">
    <citation type="submission" date="2022-07" db="EMBL/GenBank/DDBJ databases">
        <title>Phylogenomic reconstructions and comparative analyses of Kickxellomycotina fungi.</title>
        <authorList>
            <person name="Reynolds N.K."/>
            <person name="Stajich J.E."/>
            <person name="Barry K."/>
            <person name="Grigoriev I.V."/>
            <person name="Crous P."/>
            <person name="Smith M.E."/>
        </authorList>
    </citation>
    <scope>NUCLEOTIDE SEQUENCE</scope>
    <source>
        <strain evidence="1">CBS 190363</strain>
    </source>
</reference>
<feature type="non-terminal residue" evidence="1">
    <location>
        <position position="1"/>
    </location>
</feature>
<gene>
    <name evidence="1" type="ORF">IWW38_003710</name>
</gene>
<comment type="caution">
    <text evidence="1">The sequence shown here is derived from an EMBL/GenBank/DDBJ whole genome shotgun (WGS) entry which is preliminary data.</text>
</comment>
<dbReference type="Proteomes" id="UP001139981">
    <property type="component" value="Unassembled WGS sequence"/>
</dbReference>
<keyword evidence="2" id="KW-1185">Reference proteome</keyword>
<proteinExistence type="predicted"/>
<feature type="non-terminal residue" evidence="1">
    <location>
        <position position="939"/>
    </location>
</feature>
<organism evidence="1 2">
    <name type="scientific">Coemansia aciculifera</name>
    <dbReference type="NCBI Taxonomy" id="417176"/>
    <lineage>
        <taxon>Eukaryota</taxon>
        <taxon>Fungi</taxon>
        <taxon>Fungi incertae sedis</taxon>
        <taxon>Zoopagomycota</taxon>
        <taxon>Kickxellomycotina</taxon>
        <taxon>Kickxellomycetes</taxon>
        <taxon>Kickxellales</taxon>
        <taxon>Kickxellaceae</taxon>
        <taxon>Coemansia</taxon>
    </lineage>
</organism>
<protein>
    <submittedName>
        <fullName evidence="1">Uncharacterized protein</fullName>
    </submittedName>
</protein>
<sequence length="939" mass="98723">LGRWAQSATQRGGNDFTLSPAAQYDMPSSPSGGVASRLPRLQALMAHIVVDATQAALITSRTLPLASVGTPDRAKDEALLRCFVEMCAQLVHWLAVCSGLALSPDYVGPLLLKAMATAVGSWTLTRSNPPPSVLAAPAPMLLESEVEAGMHVSYIWVTCLLASGCLRLDDLIPWLIEMCREEPTQQNLAQYTCIAGIVCALGMPAVRQQGESRASSAGDVSNGGNGNGSDDYSVSCDLRCLYELLEVGASWRAALDENRLCRIQAIELVFTSASASGRLRGLGAPRLAATLMQATTVLAQSEWIMTIVDYIPFLQPSASRKPDSQHGPYYSMLEIYQANIEGQIHDPTILLPVKRAILRVLMTLCEGADPASEGFSAMTTAEVAHRLRETIRRFWYGAAARGSQAVVAASKLATILNSLLLFASTALQESEASTDAFAVAAGAKAIAGGVREGPSSGGIDCGDAHRSHDSEQVQFVTNTTAFLSTCVLDAVYNWGAGDTSLTTPVGQRCASLAEALGTLSPGVLLTLIESCVGSLLSLNMTKLQTVVVVSGENADLTRPASAAAAAAGQQAGMGLDERVAAIVCAFSVDADCLLDINTVDYSGMELDDACGDTRNDDAVATFVAYSERGSALAKLAQRLIQRLVEHVDAGTGGGDKTFAAGGSILAALRDLASGILGQIQAICLRINPVAAAQLSLQAYGDRQDNSVSQSATLATGILEGADANSLDSCRLRAALCWRLQAVQPMCNLFRQFPDEFGVGEWLITLVTLCLAPACQPSPSSEGADASDELYQFLLDFAAVINESTTPTMRKQVLGSLRLAAPLLRSAMRNTKCAEVLGRLFPFDTTIAPTSDIQPLISTAHSGTGGVGNGLDNPWVWIESLEFVPLALLNSSAIANAGLEGITPFTLRGTLQQETASRNAMRQTAGSGSGSGMGFGLGMR</sequence>
<dbReference type="EMBL" id="JANBVB010001051">
    <property type="protein sequence ID" value="KAJ2891240.1"/>
    <property type="molecule type" value="Genomic_DNA"/>
</dbReference>
<name>A0ACC1LZL6_9FUNG</name>